<dbReference type="PROSITE" id="PS00518">
    <property type="entry name" value="ZF_RING_1"/>
    <property type="match status" value="1"/>
</dbReference>
<evidence type="ECO:0000313" key="12">
    <source>
        <dbReference type="EMBL" id="KAL0252278.1"/>
    </source>
</evidence>
<feature type="compositionally biased region" description="Low complexity" evidence="10">
    <location>
        <begin position="764"/>
        <end position="777"/>
    </location>
</feature>
<feature type="compositionally biased region" description="Basic and acidic residues" evidence="10">
    <location>
        <begin position="619"/>
        <end position="632"/>
    </location>
</feature>
<evidence type="ECO:0000256" key="3">
    <source>
        <dbReference type="ARBA" id="ARBA00022679"/>
    </source>
</evidence>
<reference evidence="13" key="1">
    <citation type="submission" date="2015-01" db="EMBL/GenBank/DDBJ databases">
        <title>The Genome Sequence of Cryptococcus gattii MMRL2647.</title>
        <authorList>
            <consortium name="The Broad Institute Genomics Platform"/>
            <person name="Cuomo C."/>
            <person name="Litvintseva A."/>
            <person name="Chen Y."/>
            <person name="Heitman J."/>
            <person name="Sun S."/>
            <person name="Springer D."/>
            <person name="Dromer F."/>
            <person name="Young S."/>
            <person name="Zeng Q."/>
            <person name="Gargeya S."/>
            <person name="Abouelleil A."/>
            <person name="Alvarado L."/>
            <person name="Chapman S.B."/>
            <person name="Gainer-Dewar J."/>
            <person name="Goldberg J."/>
            <person name="Griggs A."/>
            <person name="Gujja S."/>
            <person name="Hansen M."/>
            <person name="Howarth C."/>
            <person name="Imamovic A."/>
            <person name="Larimer J."/>
            <person name="Murphy C."/>
            <person name="Naylor J."/>
            <person name="Pearson M."/>
            <person name="Priest M."/>
            <person name="Roberts A."/>
            <person name="Saif S."/>
            <person name="Shea T."/>
            <person name="Sykes S."/>
            <person name="Wortman J."/>
            <person name="Nusbaum C."/>
            <person name="Birren B."/>
        </authorList>
    </citation>
    <scope>NUCLEOTIDE SEQUENCE [LARGE SCALE GENOMIC DNA]</scope>
    <source>
        <strain evidence="13">IND107</strain>
    </source>
</reference>
<evidence type="ECO:0000256" key="7">
    <source>
        <dbReference type="ARBA" id="ARBA00023015"/>
    </source>
</evidence>
<keyword evidence="6" id="KW-0862">Zinc</keyword>
<feature type="domain" description="RING-type" evidence="11">
    <location>
        <begin position="117"/>
        <end position="155"/>
    </location>
</feature>
<keyword evidence="5 9" id="KW-0863">Zinc-finger</keyword>
<feature type="region of interest" description="Disordered" evidence="10">
    <location>
        <begin position="346"/>
        <end position="432"/>
    </location>
</feature>
<dbReference type="EMBL" id="ATAM02000003">
    <property type="protein sequence ID" value="KAL0252278.1"/>
    <property type="molecule type" value="Genomic_DNA"/>
</dbReference>
<evidence type="ECO:0000256" key="1">
    <source>
        <dbReference type="ARBA" id="ARBA00000900"/>
    </source>
</evidence>
<evidence type="ECO:0000256" key="8">
    <source>
        <dbReference type="ARBA" id="ARBA00023163"/>
    </source>
</evidence>
<dbReference type="SMART" id="SM00184">
    <property type="entry name" value="RING"/>
    <property type="match status" value="1"/>
</dbReference>
<gene>
    <name evidence="12" type="ORF">I308_101667</name>
</gene>
<sequence>MPRKAAVEDTIYLDEAEDFILSHASSIASSPSRSEQQPKAQSERLSATRKKMDWEQEIKDHPDEPLDEGYHRSFKKREEWEREKGKRREDQNGNEESVVGKEIQVRDDDEDGDEERCIICLMGLRDRTIVGVCGHEFCFECISIWSNQSRKCPLCAGAIAPFLLHNLDEEVPTKFYLPPLPSKPSTHRARPGPSRERLPTRQEGRPRWGEREKIDPDELDMQVNHRRELYKHGLFVKHIASNRHTRFRPNPTPRQIASDPELIQRASAFIRRELHIWSSLDVEFLTTYIVSLLRAIDIRSEAVVRLLSDFLDTVEFPHGAEHFCHELYSYLRSPYRKLKGYDEVAQYDPIPPPRPPVRSPSPTRGRCRSRSVSSYSSYSSHSYSFRSSSHSISPRSRSSYRNRSPLPPYPAPAGRRPLSWSRSPPRRSAGADYENKYDYSRYRESILGRARNRERGLDKGWEHTGSGGRAKRLRPGELERERDREWTSRARTRADGRGMREWGSNNGRNKVEDERGKGPGTKQRIELFPSPPRPAKKGLDDDEDSSTRNDRRDKPPHMHSPPSLASRLGPTVPESTIPPQSNSEGQTGRDLPPHMVGKKLSIKGAAASKAPTNQLGMSLREKLVKAKAEAAEAKVNPSNQSETVQSISGDAVGSGLELKTAEQQAAPKLSLRERLERAKAEAKPKAQPGGSPHNNANRANHCSVTHPPPTLPPEASSLSPSSNAQPPSINQDANVQVLRAKLQSRLKSQRERSLSSGPIEDAHSAAGSAPAPTSALAVENSEAIDPKETKGKGVEATTDRALRKVTEEERKRELRRRLMVAKMKEGETDAERRARERERER</sequence>
<feature type="compositionally biased region" description="Low complexity" evidence="10">
    <location>
        <begin position="713"/>
        <end position="728"/>
    </location>
</feature>
<evidence type="ECO:0000256" key="5">
    <source>
        <dbReference type="ARBA" id="ARBA00022771"/>
    </source>
</evidence>
<feature type="region of interest" description="Disordered" evidence="10">
    <location>
        <begin position="457"/>
        <end position="841"/>
    </location>
</feature>
<dbReference type="InterPro" id="IPR001841">
    <property type="entry name" value="Znf_RING"/>
</dbReference>
<comment type="catalytic activity">
    <reaction evidence="1">
        <text>S-ubiquitinyl-[E2 ubiquitin-conjugating enzyme]-L-cysteine + [acceptor protein]-L-lysine = [E2 ubiquitin-conjugating enzyme]-L-cysteine + N(6)-ubiquitinyl-[acceptor protein]-L-lysine.</text>
        <dbReference type="EC" id="2.3.2.27"/>
    </reaction>
</comment>
<evidence type="ECO:0000256" key="9">
    <source>
        <dbReference type="PROSITE-ProRule" id="PRU00175"/>
    </source>
</evidence>
<feature type="compositionally biased region" description="Basic and acidic residues" evidence="10">
    <location>
        <begin position="50"/>
        <end position="91"/>
    </location>
</feature>
<proteinExistence type="predicted"/>
<dbReference type="InterPro" id="IPR013083">
    <property type="entry name" value="Znf_RING/FYVE/PHD"/>
</dbReference>
<feature type="compositionally biased region" description="Low complexity" evidence="10">
    <location>
        <begin position="360"/>
        <end position="404"/>
    </location>
</feature>
<keyword evidence="3" id="KW-0808">Transferase</keyword>
<feature type="region of interest" description="Disordered" evidence="10">
    <location>
        <begin position="27"/>
        <end position="107"/>
    </location>
</feature>
<feature type="compositionally biased region" description="Basic and acidic residues" evidence="10">
    <location>
        <begin position="784"/>
        <end position="812"/>
    </location>
</feature>
<feature type="compositionally biased region" description="Basic and acidic residues" evidence="10">
    <location>
        <begin position="822"/>
        <end position="841"/>
    </location>
</feature>
<feature type="region of interest" description="Disordered" evidence="10">
    <location>
        <begin position="176"/>
        <end position="213"/>
    </location>
</feature>
<dbReference type="PANTHER" id="PTHR46077:SF1">
    <property type="entry name" value="TOP1 BINDING ARGININE_SERINE RICH PROTEIN, E3 UBIQUITIN LIGASE"/>
    <property type="match status" value="1"/>
</dbReference>
<feature type="compositionally biased region" description="Polar residues" evidence="10">
    <location>
        <begin position="692"/>
        <end position="703"/>
    </location>
</feature>
<dbReference type="GeneID" id="91988525"/>
<feature type="compositionally biased region" description="Basic and acidic residues" evidence="10">
    <location>
        <begin position="670"/>
        <end position="684"/>
    </location>
</feature>
<reference evidence="12 13" key="2">
    <citation type="submission" date="2024-01" db="EMBL/GenBank/DDBJ databases">
        <title>Comparative genomics of Cryptococcus and Kwoniella reveals pathogenesis evolution and contrasting modes of karyotype evolution via chromosome fusion or intercentromeric recombination.</title>
        <authorList>
            <person name="Coelho M.A."/>
            <person name="David-Palma M."/>
            <person name="Shea T."/>
            <person name="Bowers K."/>
            <person name="Mcginley-Smith S."/>
            <person name="Mohammad A.W."/>
            <person name="Gnirke A."/>
            <person name="Yurkov A.M."/>
            <person name="Nowrousian M."/>
            <person name="Sun S."/>
            <person name="Cuomo C.A."/>
            <person name="Heitman J."/>
        </authorList>
    </citation>
    <scope>NUCLEOTIDE SEQUENCE [LARGE SCALE GENOMIC DNA]</scope>
    <source>
        <strain evidence="12 13">IND107</strain>
    </source>
</reference>
<evidence type="ECO:0000256" key="4">
    <source>
        <dbReference type="ARBA" id="ARBA00022723"/>
    </source>
</evidence>
<evidence type="ECO:0000256" key="6">
    <source>
        <dbReference type="ARBA" id="ARBA00022833"/>
    </source>
</evidence>
<keyword evidence="8" id="KW-0804">Transcription</keyword>
<evidence type="ECO:0000259" key="11">
    <source>
        <dbReference type="PROSITE" id="PS50089"/>
    </source>
</evidence>
<keyword evidence="4" id="KW-0479">Metal-binding</keyword>
<feature type="compositionally biased region" description="Polar residues" evidence="10">
    <location>
        <begin position="636"/>
        <end position="648"/>
    </location>
</feature>
<accession>A0ABR3BV56</accession>
<keyword evidence="13" id="KW-1185">Reference proteome</keyword>
<dbReference type="Pfam" id="PF13639">
    <property type="entry name" value="zf-RING_2"/>
    <property type="match status" value="1"/>
</dbReference>
<evidence type="ECO:0000256" key="10">
    <source>
        <dbReference type="SAM" id="MobiDB-lite"/>
    </source>
</evidence>
<feature type="compositionally biased region" description="Low complexity" evidence="10">
    <location>
        <begin position="415"/>
        <end position="428"/>
    </location>
</feature>
<dbReference type="Proteomes" id="UP000054399">
    <property type="component" value="Unassembled WGS sequence"/>
</dbReference>
<dbReference type="PANTHER" id="PTHR46077">
    <property type="entry name" value="E3 UBIQUITIN-PROTEIN LIGASE TOPORS"/>
    <property type="match status" value="1"/>
</dbReference>
<feature type="compositionally biased region" description="Basic and acidic residues" evidence="10">
    <location>
        <begin position="474"/>
        <end position="500"/>
    </location>
</feature>
<dbReference type="InterPro" id="IPR017907">
    <property type="entry name" value="Znf_RING_CS"/>
</dbReference>
<dbReference type="PROSITE" id="PS50089">
    <property type="entry name" value="ZF_RING_2"/>
    <property type="match status" value="1"/>
</dbReference>
<dbReference type="Gene3D" id="3.30.40.10">
    <property type="entry name" value="Zinc/RING finger domain, C3HC4 (zinc finger)"/>
    <property type="match status" value="1"/>
</dbReference>
<dbReference type="RefSeq" id="XP_066614998.1">
    <property type="nucleotide sequence ID" value="XM_066756221.1"/>
</dbReference>
<dbReference type="SUPFAM" id="SSF57850">
    <property type="entry name" value="RING/U-box"/>
    <property type="match status" value="1"/>
</dbReference>
<comment type="caution">
    <text evidence="12">The sequence shown here is derived from an EMBL/GenBank/DDBJ whole genome shotgun (WGS) entry which is preliminary data.</text>
</comment>
<feature type="compositionally biased region" description="Polar residues" evidence="10">
    <location>
        <begin position="35"/>
        <end position="45"/>
    </location>
</feature>
<feature type="compositionally biased region" description="Pro residues" evidence="10">
    <location>
        <begin position="349"/>
        <end position="359"/>
    </location>
</feature>
<evidence type="ECO:0000313" key="13">
    <source>
        <dbReference type="Proteomes" id="UP000054399"/>
    </source>
</evidence>
<dbReference type="EC" id="2.3.2.27" evidence="2"/>
<name>A0ABR3BV56_9TREE</name>
<feature type="compositionally biased region" description="Polar residues" evidence="10">
    <location>
        <begin position="573"/>
        <end position="586"/>
    </location>
</feature>
<keyword evidence="7" id="KW-0805">Transcription regulation</keyword>
<evidence type="ECO:0000256" key="2">
    <source>
        <dbReference type="ARBA" id="ARBA00012483"/>
    </source>
</evidence>
<protein>
    <recommendedName>
        <fullName evidence="2">RING-type E3 ubiquitin transferase</fullName>
        <ecNumber evidence="2">2.3.2.27</ecNumber>
    </recommendedName>
</protein>
<organism evidence="12 13">
    <name type="scientific">Cryptococcus tetragattii IND107</name>
    <dbReference type="NCBI Taxonomy" id="1296105"/>
    <lineage>
        <taxon>Eukaryota</taxon>
        <taxon>Fungi</taxon>
        <taxon>Dikarya</taxon>
        <taxon>Basidiomycota</taxon>
        <taxon>Agaricomycotina</taxon>
        <taxon>Tremellomycetes</taxon>
        <taxon>Tremellales</taxon>
        <taxon>Cryptococcaceae</taxon>
        <taxon>Cryptococcus</taxon>
        <taxon>Cryptococcus gattii species complex</taxon>
    </lineage>
</organism>
<feature type="compositionally biased region" description="Basic and acidic residues" evidence="10">
    <location>
        <begin position="193"/>
        <end position="213"/>
    </location>
</feature>
<feature type="compositionally biased region" description="Basic and acidic residues" evidence="10">
    <location>
        <begin position="545"/>
        <end position="556"/>
    </location>
</feature>